<name>A0A183G5Y7_HELPZ</name>
<evidence type="ECO:0000313" key="2">
    <source>
        <dbReference type="Proteomes" id="UP000050761"/>
    </source>
</evidence>
<organism evidence="2 3">
    <name type="scientific">Heligmosomoides polygyrus</name>
    <name type="common">Parasitic roundworm</name>
    <dbReference type="NCBI Taxonomy" id="6339"/>
    <lineage>
        <taxon>Eukaryota</taxon>
        <taxon>Metazoa</taxon>
        <taxon>Ecdysozoa</taxon>
        <taxon>Nematoda</taxon>
        <taxon>Chromadorea</taxon>
        <taxon>Rhabditida</taxon>
        <taxon>Rhabditina</taxon>
        <taxon>Rhabditomorpha</taxon>
        <taxon>Strongyloidea</taxon>
        <taxon>Heligmosomidae</taxon>
        <taxon>Heligmosomoides</taxon>
    </lineage>
</organism>
<reference evidence="3" key="2">
    <citation type="submission" date="2019-09" db="UniProtKB">
        <authorList>
            <consortium name="WormBaseParasite"/>
        </authorList>
    </citation>
    <scope>IDENTIFICATION</scope>
</reference>
<evidence type="ECO:0000313" key="1">
    <source>
        <dbReference type="EMBL" id="VDP07902.1"/>
    </source>
</evidence>
<proteinExistence type="predicted"/>
<evidence type="ECO:0000313" key="3">
    <source>
        <dbReference type="WBParaSite" id="HPBE_0001708501-mRNA-1"/>
    </source>
</evidence>
<dbReference type="WBParaSite" id="HPBE_0001708501-mRNA-1">
    <property type="protein sequence ID" value="HPBE_0001708501-mRNA-1"/>
    <property type="gene ID" value="HPBE_0001708501"/>
</dbReference>
<dbReference type="Proteomes" id="UP000050761">
    <property type="component" value="Unassembled WGS sequence"/>
</dbReference>
<gene>
    <name evidence="1" type="ORF">HPBE_LOCUS17084</name>
</gene>
<dbReference type="EMBL" id="UZAH01029791">
    <property type="protein sequence ID" value="VDP07902.1"/>
    <property type="molecule type" value="Genomic_DNA"/>
</dbReference>
<accession>A0A183G5Y7</accession>
<protein>
    <submittedName>
        <fullName evidence="1 3">Uncharacterized protein</fullName>
    </submittedName>
</protein>
<accession>A0A3P8A3V4</accession>
<dbReference type="AlphaFoldDB" id="A0A183G5Y7"/>
<keyword evidence="2" id="KW-1185">Reference proteome</keyword>
<sequence>MSLLSSVAERVNERRRVLKDGNSDNHNQVDFDAAVSQILTDKSIPIAMKTFMGIVVAKLGKIDGLIEENKKLRLEVEVLRLLCAEYNVVQCDRAKRKGGEIALMIRKIFSYNNVVVTESVDGGYDILCCDLATRDRLCISLLCGVQGT</sequence>
<reference evidence="1 2" key="1">
    <citation type="submission" date="2018-11" db="EMBL/GenBank/DDBJ databases">
        <authorList>
            <consortium name="Pathogen Informatics"/>
        </authorList>
    </citation>
    <scope>NUCLEOTIDE SEQUENCE [LARGE SCALE GENOMIC DNA]</scope>
</reference>